<dbReference type="InterPro" id="IPR058031">
    <property type="entry name" value="AAA_lid_NorR"/>
</dbReference>
<keyword evidence="1" id="KW-0547">Nucleotide-binding</keyword>
<dbReference type="GO" id="GO:0006355">
    <property type="term" value="P:regulation of DNA-templated transcription"/>
    <property type="evidence" value="ECO:0007669"/>
    <property type="project" value="InterPro"/>
</dbReference>
<keyword evidence="7" id="KW-1185">Reference proteome</keyword>
<dbReference type="KEGG" id="eke:EK0264_02315"/>
<dbReference type="Gene3D" id="1.10.10.60">
    <property type="entry name" value="Homeodomain-like"/>
    <property type="match status" value="1"/>
</dbReference>
<gene>
    <name evidence="6" type="ORF">EK0264_02315</name>
</gene>
<evidence type="ECO:0000256" key="1">
    <source>
        <dbReference type="ARBA" id="ARBA00022741"/>
    </source>
</evidence>
<dbReference type="PANTHER" id="PTHR32071">
    <property type="entry name" value="TRANSCRIPTIONAL REGULATORY PROTEIN"/>
    <property type="match status" value="1"/>
</dbReference>
<organism evidence="6 7">
    <name type="scientific">Epidermidibacterium keratini</name>
    <dbReference type="NCBI Taxonomy" id="1891644"/>
    <lineage>
        <taxon>Bacteria</taxon>
        <taxon>Bacillati</taxon>
        <taxon>Actinomycetota</taxon>
        <taxon>Actinomycetes</taxon>
        <taxon>Sporichthyales</taxon>
        <taxon>Sporichthyaceae</taxon>
        <taxon>Epidermidibacterium</taxon>
    </lineage>
</organism>
<dbReference type="Gene3D" id="1.10.8.60">
    <property type="match status" value="1"/>
</dbReference>
<evidence type="ECO:0000256" key="4">
    <source>
        <dbReference type="ARBA" id="ARBA00023163"/>
    </source>
</evidence>
<dbReference type="InterPro" id="IPR029016">
    <property type="entry name" value="GAF-like_dom_sf"/>
</dbReference>
<dbReference type="SUPFAM" id="SSF46689">
    <property type="entry name" value="Homeodomain-like"/>
    <property type="match status" value="1"/>
</dbReference>
<evidence type="ECO:0000313" key="7">
    <source>
        <dbReference type="Proteomes" id="UP000463857"/>
    </source>
</evidence>
<dbReference type="InterPro" id="IPR027417">
    <property type="entry name" value="P-loop_NTPase"/>
</dbReference>
<dbReference type="SUPFAM" id="SSF52540">
    <property type="entry name" value="P-loop containing nucleoside triphosphate hydrolases"/>
    <property type="match status" value="1"/>
</dbReference>
<dbReference type="PRINTS" id="PR01590">
    <property type="entry name" value="HTHFIS"/>
</dbReference>
<evidence type="ECO:0000256" key="3">
    <source>
        <dbReference type="ARBA" id="ARBA00023015"/>
    </source>
</evidence>
<dbReference type="InterPro" id="IPR009057">
    <property type="entry name" value="Homeodomain-like_sf"/>
</dbReference>
<dbReference type="EMBL" id="CP047156">
    <property type="protein sequence ID" value="QHB99236.1"/>
    <property type="molecule type" value="Genomic_DNA"/>
</dbReference>
<dbReference type="GO" id="GO:0043565">
    <property type="term" value="F:sequence-specific DNA binding"/>
    <property type="evidence" value="ECO:0007669"/>
    <property type="project" value="InterPro"/>
</dbReference>
<evidence type="ECO:0000259" key="5">
    <source>
        <dbReference type="PROSITE" id="PS50045"/>
    </source>
</evidence>
<feature type="domain" description="Sigma-54 factor interaction" evidence="5">
    <location>
        <begin position="200"/>
        <end position="373"/>
    </location>
</feature>
<name>A0A7L4YL02_9ACTN</name>
<dbReference type="Gene3D" id="3.30.450.40">
    <property type="match status" value="1"/>
</dbReference>
<protein>
    <recommendedName>
        <fullName evidence="5">Sigma-54 factor interaction domain-containing protein</fullName>
    </recommendedName>
</protein>
<dbReference type="InterPro" id="IPR002078">
    <property type="entry name" value="Sigma_54_int"/>
</dbReference>
<dbReference type="Pfam" id="PF02954">
    <property type="entry name" value="HTH_8"/>
    <property type="match status" value="1"/>
</dbReference>
<dbReference type="Proteomes" id="UP000463857">
    <property type="component" value="Chromosome"/>
</dbReference>
<dbReference type="Pfam" id="PF25601">
    <property type="entry name" value="AAA_lid_14"/>
    <property type="match status" value="1"/>
</dbReference>
<dbReference type="GO" id="GO:0005524">
    <property type="term" value="F:ATP binding"/>
    <property type="evidence" value="ECO:0007669"/>
    <property type="project" value="UniProtKB-KW"/>
</dbReference>
<dbReference type="PROSITE" id="PS50045">
    <property type="entry name" value="SIGMA54_INTERACT_4"/>
    <property type="match status" value="1"/>
</dbReference>
<dbReference type="InParanoid" id="A0A7L4YL02"/>
<keyword evidence="2" id="KW-0067">ATP-binding</keyword>
<sequence length="445" mass="47458">MGTNGLGTVIEERRGLVVSDAEHWGDALERETCAGAPIIDPRTRRVAGSLSLTTLARSASPIMTTLTVGTARQIEQRMSELVSGRRRALLEAYESASSAARGPIAVLSADTVLADPGGLAFLTPADHARIWDALMSHDVGWPARITVDVAGAPTAIDVRALPGPVDHPAFEIAFMPEESRRSATPSASRQPERLHPVDAVAEELAAVADEYGVVVLLGPSAIGKQRTARRMLSRRSSVTVHSAGELDADCWVELGATLAHGEVVVLRHLQELSVDGAAALRRVVAAVRREQRTQLVLCADPDLTPRHVSACLAQAGPAVELPALARIREAIPEYVRALAPDVVVTAPAMRALMRWDWPGNVAELERVLDEAVRRSSGSMVTEAELPRAIRENAAGRDLGGLARSEREAIIEALRASGGNRSAAAEALGIGRTTLYRKLRSLKIDA</sequence>
<proteinExistence type="predicted"/>
<keyword evidence="4" id="KW-0804">Transcription</keyword>
<dbReference type="InterPro" id="IPR002197">
    <property type="entry name" value="HTH_Fis"/>
</dbReference>
<accession>A0A7L4YL02</accession>
<evidence type="ECO:0000313" key="6">
    <source>
        <dbReference type="EMBL" id="QHB99236.1"/>
    </source>
</evidence>
<dbReference type="RefSeq" id="WP_159542516.1">
    <property type="nucleotide sequence ID" value="NZ_CP047156.1"/>
</dbReference>
<dbReference type="AlphaFoldDB" id="A0A7L4YL02"/>
<dbReference type="OrthoDB" id="5496274at2"/>
<keyword evidence="3" id="KW-0805">Transcription regulation</keyword>
<evidence type="ECO:0000256" key="2">
    <source>
        <dbReference type="ARBA" id="ARBA00022840"/>
    </source>
</evidence>
<reference evidence="6 7" key="1">
    <citation type="journal article" date="2018" name="Int. J. Syst. Evol. Microbiol.">
        <title>Epidermidibacterium keratini gen. nov., sp. nov., a member of the family Sporichthyaceae, isolated from keratin epidermis.</title>
        <authorList>
            <person name="Lee D.G."/>
            <person name="Trujillo M.E."/>
            <person name="Kang S."/>
            <person name="Nam J.J."/>
            <person name="Kim Y.J."/>
        </authorList>
    </citation>
    <scope>NUCLEOTIDE SEQUENCE [LARGE SCALE GENOMIC DNA]</scope>
    <source>
        <strain evidence="6 7">EPI-7</strain>
    </source>
</reference>